<organism evidence="2">
    <name type="scientific">viral metagenome</name>
    <dbReference type="NCBI Taxonomy" id="1070528"/>
    <lineage>
        <taxon>unclassified sequences</taxon>
        <taxon>metagenomes</taxon>
        <taxon>organismal metagenomes</taxon>
    </lineage>
</organism>
<gene>
    <name evidence="2" type="ORF">TM448A01916_0013</name>
</gene>
<feature type="domain" description="Peptidase M15C" evidence="1">
    <location>
        <begin position="42"/>
        <end position="106"/>
    </location>
</feature>
<dbReference type="EMBL" id="MT144222">
    <property type="protein sequence ID" value="QJA50880.1"/>
    <property type="molecule type" value="Genomic_DNA"/>
</dbReference>
<evidence type="ECO:0000313" key="2">
    <source>
        <dbReference type="EMBL" id="QJA50880.1"/>
    </source>
</evidence>
<dbReference type="Pfam" id="PF13539">
    <property type="entry name" value="Peptidase_M15_4"/>
    <property type="match status" value="1"/>
</dbReference>
<dbReference type="AlphaFoldDB" id="A0A6H1ZUK2"/>
<dbReference type="GO" id="GO:0008233">
    <property type="term" value="F:peptidase activity"/>
    <property type="evidence" value="ECO:0007669"/>
    <property type="project" value="InterPro"/>
</dbReference>
<sequence>MEQNALWKRGRESLDIVNMHYMAVGMNPITEQENKFKVTWTTVSVHTDREAVDYFIQREGKYCNDLKVDTDGDKIEDWQEFGKIADTCGLEWGGNWKKKDIPHVQWKDA</sequence>
<name>A0A6H1ZUK2_9ZZZZ</name>
<accession>A0A6H1ZUK2</accession>
<evidence type="ECO:0000259" key="1">
    <source>
        <dbReference type="Pfam" id="PF13539"/>
    </source>
</evidence>
<dbReference type="InterPro" id="IPR039561">
    <property type="entry name" value="Peptidase_M15C"/>
</dbReference>
<protein>
    <submittedName>
        <fullName evidence="2">Putative peptidase</fullName>
    </submittedName>
</protein>
<dbReference type="SUPFAM" id="SSF55166">
    <property type="entry name" value="Hedgehog/DD-peptidase"/>
    <property type="match status" value="1"/>
</dbReference>
<proteinExistence type="predicted"/>
<dbReference type="Gene3D" id="3.30.1380.10">
    <property type="match status" value="1"/>
</dbReference>
<reference evidence="2" key="1">
    <citation type="submission" date="2020-03" db="EMBL/GenBank/DDBJ databases">
        <title>The deep terrestrial virosphere.</title>
        <authorList>
            <person name="Holmfeldt K."/>
            <person name="Nilsson E."/>
            <person name="Simone D."/>
            <person name="Lopez-Fernandez M."/>
            <person name="Wu X."/>
            <person name="de Brujin I."/>
            <person name="Lundin D."/>
            <person name="Andersson A."/>
            <person name="Bertilsson S."/>
            <person name="Dopson M."/>
        </authorList>
    </citation>
    <scope>NUCLEOTIDE SEQUENCE</scope>
    <source>
        <strain evidence="2">TM448A01916</strain>
    </source>
</reference>
<dbReference type="InterPro" id="IPR009045">
    <property type="entry name" value="Zn_M74/Hedgehog-like"/>
</dbReference>